<evidence type="ECO:0000313" key="3">
    <source>
        <dbReference type="Proteomes" id="UP000887458"/>
    </source>
</evidence>
<feature type="non-terminal residue" evidence="2">
    <location>
        <position position="64"/>
    </location>
</feature>
<name>A0ABQ8JIR9_DERPT</name>
<comment type="caution">
    <text evidence="2">The sequence shown here is derived from an EMBL/GenBank/DDBJ whole genome shotgun (WGS) entry which is preliminary data.</text>
</comment>
<keyword evidence="3" id="KW-1185">Reference proteome</keyword>
<gene>
    <name evidence="2" type="ORF">DERP_003186</name>
</gene>
<dbReference type="EMBL" id="NJHN03000036">
    <property type="protein sequence ID" value="KAH9422510.1"/>
    <property type="molecule type" value="Genomic_DNA"/>
</dbReference>
<keyword evidence="1" id="KW-0732">Signal</keyword>
<evidence type="ECO:0000313" key="2">
    <source>
        <dbReference type="EMBL" id="KAH9422510.1"/>
    </source>
</evidence>
<reference evidence="2 3" key="1">
    <citation type="journal article" date="2018" name="J. Allergy Clin. Immunol.">
        <title>High-quality assembly of Dermatophagoides pteronyssinus genome and transcriptome reveals a wide range of novel allergens.</title>
        <authorList>
            <person name="Liu X.Y."/>
            <person name="Yang K.Y."/>
            <person name="Wang M.Q."/>
            <person name="Kwok J.S."/>
            <person name="Zeng X."/>
            <person name="Yang Z."/>
            <person name="Xiao X.J."/>
            <person name="Lau C.P."/>
            <person name="Li Y."/>
            <person name="Huang Z.M."/>
            <person name="Ba J.G."/>
            <person name="Yim A.K."/>
            <person name="Ouyang C.Y."/>
            <person name="Ngai S.M."/>
            <person name="Chan T.F."/>
            <person name="Leung E.L."/>
            <person name="Liu L."/>
            <person name="Liu Z.G."/>
            <person name="Tsui S.K."/>
        </authorList>
    </citation>
    <scope>NUCLEOTIDE SEQUENCE [LARGE SCALE GENOMIC DNA]</scope>
    <source>
        <strain evidence="2">Derp</strain>
    </source>
</reference>
<sequence length="64" mass="7251">MIQSGKQILIFLLNFGYVHNSENGENCLSCSINIDLRSFKRKLIYVDRFSNGEVLNVVGSNLTQ</sequence>
<organism evidence="2 3">
    <name type="scientific">Dermatophagoides pteronyssinus</name>
    <name type="common">European house dust mite</name>
    <dbReference type="NCBI Taxonomy" id="6956"/>
    <lineage>
        <taxon>Eukaryota</taxon>
        <taxon>Metazoa</taxon>
        <taxon>Ecdysozoa</taxon>
        <taxon>Arthropoda</taxon>
        <taxon>Chelicerata</taxon>
        <taxon>Arachnida</taxon>
        <taxon>Acari</taxon>
        <taxon>Acariformes</taxon>
        <taxon>Sarcoptiformes</taxon>
        <taxon>Astigmata</taxon>
        <taxon>Psoroptidia</taxon>
        <taxon>Analgoidea</taxon>
        <taxon>Pyroglyphidae</taxon>
        <taxon>Dermatophagoidinae</taxon>
        <taxon>Dermatophagoides</taxon>
    </lineage>
</organism>
<proteinExistence type="predicted"/>
<feature type="chain" id="PRO_5047524211" evidence="1">
    <location>
        <begin position="21"/>
        <end position="64"/>
    </location>
</feature>
<dbReference type="Proteomes" id="UP000887458">
    <property type="component" value="Unassembled WGS sequence"/>
</dbReference>
<accession>A0ABQ8JIR9</accession>
<feature type="signal peptide" evidence="1">
    <location>
        <begin position="1"/>
        <end position="20"/>
    </location>
</feature>
<protein>
    <submittedName>
        <fullName evidence="2">Uncharacterized protein</fullName>
    </submittedName>
</protein>
<reference evidence="2 3" key="2">
    <citation type="journal article" date="2022" name="Mol. Biol. Evol.">
        <title>Comparative Genomics Reveals Insights into the Divergent Evolution of Astigmatic Mites and Household Pest Adaptations.</title>
        <authorList>
            <person name="Xiong Q."/>
            <person name="Wan A.T."/>
            <person name="Liu X."/>
            <person name="Fung C.S."/>
            <person name="Xiao X."/>
            <person name="Malainual N."/>
            <person name="Hou J."/>
            <person name="Wang L."/>
            <person name="Wang M."/>
            <person name="Yang K.Y."/>
            <person name="Cui Y."/>
            <person name="Leung E.L."/>
            <person name="Nong W."/>
            <person name="Shin S.K."/>
            <person name="Au S.W."/>
            <person name="Jeong K.Y."/>
            <person name="Chew F.T."/>
            <person name="Hui J.H."/>
            <person name="Leung T.F."/>
            <person name="Tungtrongchitr A."/>
            <person name="Zhong N."/>
            <person name="Liu Z."/>
            <person name="Tsui S.K."/>
        </authorList>
    </citation>
    <scope>NUCLEOTIDE SEQUENCE [LARGE SCALE GENOMIC DNA]</scope>
    <source>
        <strain evidence="2">Derp</strain>
    </source>
</reference>
<evidence type="ECO:0000256" key="1">
    <source>
        <dbReference type="SAM" id="SignalP"/>
    </source>
</evidence>